<keyword evidence="2" id="KW-1185">Reference proteome</keyword>
<dbReference type="Gene3D" id="1.10.260.40">
    <property type="entry name" value="lambda repressor-like DNA-binding domains"/>
    <property type="match status" value="2"/>
</dbReference>
<evidence type="ECO:0000313" key="2">
    <source>
        <dbReference type="Proteomes" id="UP001230207"/>
    </source>
</evidence>
<protein>
    <submittedName>
        <fullName evidence="1">Transcriptional regulator with XRE-family HTH domain</fullName>
    </submittedName>
</protein>
<dbReference type="InterPro" id="IPR001387">
    <property type="entry name" value="Cro/C1-type_HTH"/>
</dbReference>
<sequence length="261" mass="29392">MKHDLRRYPDNAAMNVLKIICKASQLPRQLTIDAPTTRITPAHGPPESLWLFFYPYWLFIAAALDIKRPQIEFVDIYFANRLVNEMRLPAPPETLRVARALTALTQQKVAVLAEVTRRYISNAETSQSMFDLNLQLVDFYVTLGIEFVGQASIGTKVSRAGARWLAPDGPAHLGHDRGQFHNERFGISFRAARALLNQSLNEVAAETGLTIAALKGLETGHDWVASSKALQNYYEQNRVEFLGWSDASTRLFYGVGVRWID</sequence>
<dbReference type="RefSeq" id="WP_307226801.1">
    <property type="nucleotide sequence ID" value="NZ_JAUSVF010000001.1"/>
</dbReference>
<organism evidence="1 2">
    <name type="scientific">Pararhizobium capsulatum DSM 1112</name>
    <dbReference type="NCBI Taxonomy" id="1121113"/>
    <lineage>
        <taxon>Bacteria</taxon>
        <taxon>Pseudomonadati</taxon>
        <taxon>Pseudomonadota</taxon>
        <taxon>Alphaproteobacteria</taxon>
        <taxon>Hyphomicrobiales</taxon>
        <taxon>Rhizobiaceae</taxon>
        <taxon>Rhizobium/Agrobacterium group</taxon>
        <taxon>Pararhizobium</taxon>
    </lineage>
</organism>
<gene>
    <name evidence="1" type="ORF">QO002_000736</name>
</gene>
<comment type="caution">
    <text evidence="1">The sequence shown here is derived from an EMBL/GenBank/DDBJ whole genome shotgun (WGS) entry which is preliminary data.</text>
</comment>
<dbReference type="EMBL" id="JAUSVF010000001">
    <property type="protein sequence ID" value="MDQ0318598.1"/>
    <property type="molecule type" value="Genomic_DNA"/>
</dbReference>
<dbReference type="SUPFAM" id="SSF47413">
    <property type="entry name" value="lambda repressor-like DNA-binding domains"/>
    <property type="match status" value="1"/>
</dbReference>
<dbReference type="Proteomes" id="UP001230207">
    <property type="component" value="Unassembled WGS sequence"/>
</dbReference>
<evidence type="ECO:0000313" key="1">
    <source>
        <dbReference type="EMBL" id="MDQ0318598.1"/>
    </source>
</evidence>
<dbReference type="CDD" id="cd00093">
    <property type="entry name" value="HTH_XRE"/>
    <property type="match status" value="1"/>
</dbReference>
<reference evidence="1 2" key="1">
    <citation type="submission" date="2023-07" db="EMBL/GenBank/DDBJ databases">
        <title>Genomic Encyclopedia of Type Strains, Phase IV (KMG-IV): sequencing the most valuable type-strain genomes for metagenomic binning, comparative biology and taxonomic classification.</title>
        <authorList>
            <person name="Goeker M."/>
        </authorList>
    </citation>
    <scope>NUCLEOTIDE SEQUENCE [LARGE SCALE GENOMIC DNA]</scope>
    <source>
        <strain evidence="1 2">DSM 1112</strain>
    </source>
</reference>
<accession>A0ABU0BK25</accession>
<proteinExistence type="predicted"/>
<dbReference type="InterPro" id="IPR010982">
    <property type="entry name" value="Lambda_DNA-bd_dom_sf"/>
</dbReference>
<name>A0ABU0BK25_9HYPH</name>